<dbReference type="InterPro" id="IPR003439">
    <property type="entry name" value="ABC_transporter-like_ATP-bd"/>
</dbReference>
<dbReference type="EMBL" id="FQUA01000012">
    <property type="protein sequence ID" value="SHE98126.1"/>
    <property type="molecule type" value="Genomic_DNA"/>
</dbReference>
<dbReference type="InterPro" id="IPR027417">
    <property type="entry name" value="P-loop_NTPase"/>
</dbReference>
<dbReference type="EMBL" id="CP014223">
    <property type="protein sequence ID" value="AMJ41375.1"/>
    <property type="molecule type" value="Genomic_DNA"/>
</dbReference>
<reference evidence="5 7" key="1">
    <citation type="journal article" date="2016" name="Genome Announc.">
        <title>Complete Genome Sequence of the Amino Acid-Fermenting Clostridium propionicum X2 (DSM 1682).</title>
        <authorList>
            <person name="Poehlein A."/>
            <person name="Schlien K."/>
            <person name="Chowdhury N.P."/>
            <person name="Gottschalk G."/>
            <person name="Buckel W."/>
            <person name="Daniel R."/>
        </authorList>
    </citation>
    <scope>NUCLEOTIDE SEQUENCE [LARGE SCALE GENOMIC DNA]</scope>
    <source>
        <strain evidence="5 7">X2</strain>
    </source>
</reference>
<accession>A0A0X1U8V0</accession>
<evidence type="ECO:0000256" key="2">
    <source>
        <dbReference type="ARBA" id="ARBA00022741"/>
    </source>
</evidence>
<sequence length="228" mass="25946">MLIVKDISQNFGELPVLKNISFQVEDNEIVAVLGPSGCGKSTLLNIIAGLQKPKAGFVAGADHAISFVFQDDRLLPWRTVWQNISLVNDQENKEEIRNLIHDVGLENFEQYKPCQLSGGMKKRCGIARAFYYKSEILLMDEPFQGLDYCLRHEMLNMLLRVWNARKQAVLFITHEIDEAIIVANRILVLSGRPSKLVKQFILPPQGERNAKSNQLNEIRQEIISIIME</sequence>
<dbReference type="InterPro" id="IPR003593">
    <property type="entry name" value="AAA+_ATPase"/>
</dbReference>
<reference evidence="8" key="4">
    <citation type="submission" date="2016-11" db="EMBL/GenBank/DDBJ databases">
        <authorList>
            <person name="Jaros S."/>
            <person name="Januszkiewicz K."/>
            <person name="Wedrychowicz H."/>
        </authorList>
    </citation>
    <scope>NUCLEOTIDE SEQUENCE [LARGE SCALE GENOMIC DNA]</scope>
    <source>
        <strain evidence="8">DSM 1682</strain>
    </source>
</reference>
<evidence type="ECO:0000256" key="1">
    <source>
        <dbReference type="ARBA" id="ARBA00022448"/>
    </source>
</evidence>
<dbReference type="Proteomes" id="UP000068026">
    <property type="component" value="Chromosome"/>
</dbReference>
<dbReference type="SUPFAM" id="SSF52540">
    <property type="entry name" value="P-loop containing nucleoside triphosphate hydrolases"/>
    <property type="match status" value="1"/>
</dbReference>
<dbReference type="InterPro" id="IPR050166">
    <property type="entry name" value="ABC_transporter_ATP-bind"/>
</dbReference>
<organism evidence="6 8">
    <name type="scientific">Anaerotignum propionicum DSM 1682</name>
    <dbReference type="NCBI Taxonomy" id="991789"/>
    <lineage>
        <taxon>Bacteria</taxon>
        <taxon>Bacillati</taxon>
        <taxon>Bacillota</taxon>
        <taxon>Clostridia</taxon>
        <taxon>Lachnospirales</taxon>
        <taxon>Anaerotignaceae</taxon>
        <taxon>Anaerotignum</taxon>
    </lineage>
</organism>
<evidence type="ECO:0000313" key="7">
    <source>
        <dbReference type="Proteomes" id="UP000068026"/>
    </source>
</evidence>
<dbReference type="KEGG" id="cpro:CPRO_17870"/>
<feature type="domain" description="ABC transporter" evidence="4">
    <location>
        <begin position="2"/>
        <end position="216"/>
    </location>
</feature>
<dbReference type="Proteomes" id="UP000184204">
    <property type="component" value="Unassembled WGS sequence"/>
</dbReference>
<evidence type="ECO:0000259" key="4">
    <source>
        <dbReference type="PROSITE" id="PS50893"/>
    </source>
</evidence>
<keyword evidence="3 6" id="KW-0067">ATP-binding</keyword>
<dbReference type="SMART" id="SM00382">
    <property type="entry name" value="AAA"/>
    <property type="match status" value="1"/>
</dbReference>
<dbReference type="PANTHER" id="PTHR42788">
    <property type="entry name" value="TAURINE IMPORT ATP-BINDING PROTEIN-RELATED"/>
    <property type="match status" value="1"/>
</dbReference>
<evidence type="ECO:0000313" key="5">
    <source>
        <dbReference type="EMBL" id="AMJ41375.1"/>
    </source>
</evidence>
<dbReference type="RefSeq" id="WP_066050491.1">
    <property type="nucleotide sequence ID" value="NZ_CP014223.1"/>
</dbReference>
<evidence type="ECO:0000256" key="3">
    <source>
        <dbReference type="ARBA" id="ARBA00022840"/>
    </source>
</evidence>
<evidence type="ECO:0000313" key="6">
    <source>
        <dbReference type="EMBL" id="SHE98126.1"/>
    </source>
</evidence>
<dbReference type="AlphaFoldDB" id="A0A0X1U8V0"/>
<keyword evidence="5" id="KW-0378">Hydrolase</keyword>
<dbReference type="GO" id="GO:0016887">
    <property type="term" value="F:ATP hydrolysis activity"/>
    <property type="evidence" value="ECO:0007669"/>
    <property type="project" value="InterPro"/>
</dbReference>
<dbReference type="GO" id="GO:0005524">
    <property type="term" value="F:ATP binding"/>
    <property type="evidence" value="ECO:0007669"/>
    <property type="project" value="UniProtKB-KW"/>
</dbReference>
<evidence type="ECO:0000313" key="8">
    <source>
        <dbReference type="Proteomes" id="UP000184204"/>
    </source>
</evidence>
<protein>
    <submittedName>
        <fullName evidence="5">Aliphatic sulfonates import ATP-binding protein SsuB</fullName>
        <ecNumber evidence="5">3.6.3.-</ecNumber>
    </submittedName>
    <submittedName>
        <fullName evidence="6">NitT/TauT family transport system ATP-binding protein</fullName>
    </submittedName>
</protein>
<dbReference type="PROSITE" id="PS50893">
    <property type="entry name" value="ABC_TRANSPORTER_2"/>
    <property type="match status" value="1"/>
</dbReference>
<dbReference type="Gene3D" id="3.40.50.300">
    <property type="entry name" value="P-loop containing nucleotide triphosphate hydrolases"/>
    <property type="match status" value="1"/>
</dbReference>
<keyword evidence="1" id="KW-0813">Transport</keyword>
<dbReference type="PANTHER" id="PTHR42788:SF13">
    <property type="entry name" value="ALIPHATIC SULFONATES IMPORT ATP-BINDING PROTEIN SSUB"/>
    <property type="match status" value="1"/>
</dbReference>
<proteinExistence type="predicted"/>
<dbReference type="EC" id="3.6.3.-" evidence="5"/>
<keyword evidence="7" id="KW-1185">Reference proteome</keyword>
<reference evidence="7" key="2">
    <citation type="submission" date="2016-01" db="EMBL/GenBank/DDBJ databases">
        <authorList>
            <person name="Poehlein A."/>
            <person name="Schlien K."/>
            <person name="Gottschalk G."/>
            <person name="Buckel W."/>
            <person name="Daniel R."/>
        </authorList>
    </citation>
    <scope>NUCLEOTIDE SEQUENCE [LARGE SCALE GENOMIC DNA]</scope>
    <source>
        <strain evidence="7">X2</strain>
    </source>
</reference>
<dbReference type="Pfam" id="PF00005">
    <property type="entry name" value="ABC_tran"/>
    <property type="match status" value="1"/>
</dbReference>
<keyword evidence="2" id="KW-0547">Nucleotide-binding</keyword>
<reference evidence="6" key="3">
    <citation type="submission" date="2016-11" db="EMBL/GenBank/DDBJ databases">
        <authorList>
            <person name="Varghese N."/>
            <person name="Submissions S."/>
        </authorList>
    </citation>
    <scope>NUCLEOTIDE SEQUENCE</scope>
    <source>
        <strain evidence="6">DSM 1682</strain>
    </source>
</reference>
<dbReference type="OrthoDB" id="9801958at2"/>
<name>A0A0X1U8V0_ANAPI</name>
<gene>
    <name evidence="5" type="primary">ssuB_2</name>
    <name evidence="5" type="ORF">CPRO_17870</name>
    <name evidence="6" type="ORF">SAMN02745151_02414</name>
</gene>